<dbReference type="RefSeq" id="WP_078577310.1">
    <property type="nucleotide sequence ID" value="NZ_JABXYM010000001.1"/>
</dbReference>
<dbReference type="GO" id="GO:0005829">
    <property type="term" value="C:cytosol"/>
    <property type="evidence" value="ECO:0007669"/>
    <property type="project" value="TreeGrafter"/>
</dbReference>
<keyword evidence="7 9" id="KW-0784">Thiamine biosynthesis</keyword>
<dbReference type="AlphaFoldDB" id="A0A9Q4B2D5"/>
<comment type="subunit">
    <text evidence="4">Homotetramer.</text>
</comment>
<sequence length="221" mass="25488">MSFTTTLRKETNHLFDACYNHPFVQGIGKGELSKGQLIHYVKQDFEYLNAMIQTRAYTMAKCTDREKMALLNEGISFILADETHPHHNFCHVAGVDYEALQGENLAPNAHHYSRYMLQVAQSGTLGEALAVALPCPWIYLDIGERLMNDVKPDESHPFYPWISFYGNLEMPSITKTLRWLDELAEDAGEAECERMRQHFINGCKMEYMFFDMAYTEQAWPV</sequence>
<dbReference type="InterPro" id="IPR004305">
    <property type="entry name" value="Thiaminase-2/PQQC"/>
</dbReference>
<dbReference type="PANTHER" id="PTHR43198:SF2">
    <property type="entry name" value="SI:CH1073-67J19.1-RELATED"/>
    <property type="match status" value="1"/>
</dbReference>
<dbReference type="InterPro" id="IPR027574">
    <property type="entry name" value="Thiaminase_II"/>
</dbReference>
<evidence type="ECO:0000256" key="4">
    <source>
        <dbReference type="ARBA" id="ARBA00011881"/>
    </source>
</evidence>
<comment type="similarity">
    <text evidence="3 9">Belongs to the TenA family.</text>
</comment>
<dbReference type="Gene3D" id="1.20.910.10">
    <property type="entry name" value="Heme oxygenase-like"/>
    <property type="match status" value="1"/>
</dbReference>
<organism evidence="11 12">
    <name type="scientific">Salipaludibacillus agaradhaerens</name>
    <name type="common">Bacillus agaradhaerens</name>
    <dbReference type="NCBI Taxonomy" id="76935"/>
    <lineage>
        <taxon>Bacteria</taxon>
        <taxon>Bacillati</taxon>
        <taxon>Bacillota</taxon>
        <taxon>Bacilli</taxon>
        <taxon>Bacillales</taxon>
        <taxon>Bacillaceae</taxon>
    </lineage>
</organism>
<evidence type="ECO:0000259" key="10">
    <source>
        <dbReference type="Pfam" id="PF03070"/>
    </source>
</evidence>
<gene>
    <name evidence="11" type="primary">tenA</name>
    <name evidence="11" type="ORF">HXA33_10925</name>
</gene>
<evidence type="ECO:0000256" key="9">
    <source>
        <dbReference type="RuleBase" id="RU363093"/>
    </source>
</evidence>
<dbReference type="GO" id="GO:0050334">
    <property type="term" value="F:thiaminase activity"/>
    <property type="evidence" value="ECO:0007669"/>
    <property type="project" value="UniProtKB-EC"/>
</dbReference>
<protein>
    <recommendedName>
        <fullName evidence="6 9">Aminopyrimidine aminohydrolase</fullName>
        <ecNumber evidence="5 9">3.5.99.2</ecNumber>
    </recommendedName>
</protein>
<dbReference type="SUPFAM" id="SSF48613">
    <property type="entry name" value="Heme oxygenase-like"/>
    <property type="match status" value="1"/>
</dbReference>
<dbReference type="Proteomes" id="UP001057753">
    <property type="component" value="Unassembled WGS sequence"/>
</dbReference>
<accession>A0A9Q4B2D5</accession>
<evidence type="ECO:0000256" key="6">
    <source>
        <dbReference type="ARBA" id="ARBA00013647"/>
    </source>
</evidence>
<comment type="catalytic activity">
    <reaction evidence="1 9">
        <text>4-amino-5-aminomethyl-2-methylpyrimidine + H2O = 4-amino-5-hydroxymethyl-2-methylpyrimidine + NH4(+)</text>
        <dbReference type="Rhea" id="RHEA:31799"/>
        <dbReference type="ChEBI" id="CHEBI:15377"/>
        <dbReference type="ChEBI" id="CHEBI:16892"/>
        <dbReference type="ChEBI" id="CHEBI:28938"/>
        <dbReference type="ChEBI" id="CHEBI:63416"/>
        <dbReference type="EC" id="3.5.99.2"/>
    </reaction>
</comment>
<dbReference type="EC" id="3.5.99.2" evidence="5 9"/>
<evidence type="ECO:0000256" key="8">
    <source>
        <dbReference type="ARBA" id="ARBA00048337"/>
    </source>
</evidence>
<dbReference type="InterPro" id="IPR050967">
    <property type="entry name" value="Thiamine_Salvage_TenA"/>
</dbReference>
<comment type="pathway">
    <text evidence="2 9">Cofactor biosynthesis; thiamine diphosphate biosynthesis.</text>
</comment>
<comment type="catalytic activity">
    <reaction evidence="8 9">
        <text>thiamine + H2O = 5-(2-hydroxyethyl)-4-methylthiazole + 4-amino-5-hydroxymethyl-2-methylpyrimidine + H(+)</text>
        <dbReference type="Rhea" id="RHEA:17509"/>
        <dbReference type="ChEBI" id="CHEBI:15377"/>
        <dbReference type="ChEBI" id="CHEBI:15378"/>
        <dbReference type="ChEBI" id="CHEBI:16892"/>
        <dbReference type="ChEBI" id="CHEBI:17957"/>
        <dbReference type="ChEBI" id="CHEBI:18385"/>
        <dbReference type="EC" id="3.5.99.2"/>
    </reaction>
</comment>
<keyword evidence="12" id="KW-1185">Reference proteome</keyword>
<evidence type="ECO:0000256" key="5">
    <source>
        <dbReference type="ARBA" id="ARBA00012684"/>
    </source>
</evidence>
<dbReference type="PANTHER" id="PTHR43198">
    <property type="entry name" value="BIFUNCTIONAL TH2 PROTEIN"/>
    <property type="match status" value="1"/>
</dbReference>
<dbReference type="Pfam" id="PF03070">
    <property type="entry name" value="TENA_THI-4"/>
    <property type="match status" value="1"/>
</dbReference>
<dbReference type="GO" id="GO:0009228">
    <property type="term" value="P:thiamine biosynthetic process"/>
    <property type="evidence" value="ECO:0007669"/>
    <property type="project" value="UniProtKB-KW"/>
</dbReference>
<name>A0A9Q4B2D5_SALAG</name>
<evidence type="ECO:0000256" key="7">
    <source>
        <dbReference type="ARBA" id="ARBA00022977"/>
    </source>
</evidence>
<evidence type="ECO:0000313" key="12">
    <source>
        <dbReference type="Proteomes" id="UP001057753"/>
    </source>
</evidence>
<feature type="domain" description="Thiaminase-2/PQQC" evidence="10">
    <location>
        <begin position="13"/>
        <end position="215"/>
    </location>
</feature>
<proteinExistence type="inferred from homology"/>
<reference evidence="11" key="1">
    <citation type="submission" date="2020-06" db="EMBL/GenBank/DDBJ databases">
        <title>Insight into the genomes of haloalkaliphilic bacilli from Kenyan soda lakes.</title>
        <authorList>
            <person name="Mwirichia R."/>
            <person name="Villamizar G.C."/>
            <person name="Poehlein A."/>
            <person name="Mugweru J."/>
            <person name="Kipnyargis A."/>
            <person name="Kiplimo D."/>
            <person name="Orwa P."/>
            <person name="Daniel R."/>
        </authorList>
    </citation>
    <scope>NUCLEOTIDE SEQUENCE</scope>
    <source>
        <strain evidence="11">B1096_S55</strain>
    </source>
</reference>
<evidence type="ECO:0000256" key="3">
    <source>
        <dbReference type="ARBA" id="ARBA00010264"/>
    </source>
</evidence>
<dbReference type="CDD" id="cd19360">
    <property type="entry name" value="TenA_C_SaTenA-like"/>
    <property type="match status" value="1"/>
</dbReference>
<dbReference type="NCBIfam" id="TIGR04306">
    <property type="entry name" value="salvage_TenA"/>
    <property type="match status" value="1"/>
</dbReference>
<comment type="function">
    <text evidence="9">Catalyzes an amino-pyrimidine hydrolysis reaction at the C5' of the pyrimidine moiety of thiamine compounds, a reaction that is part of a thiamine salvage pathway.</text>
</comment>
<dbReference type="OrthoDB" id="34166at2"/>
<dbReference type="InterPro" id="IPR016084">
    <property type="entry name" value="Haem_Oase-like_multi-hlx"/>
</dbReference>
<evidence type="ECO:0000256" key="1">
    <source>
        <dbReference type="ARBA" id="ARBA00001881"/>
    </source>
</evidence>
<evidence type="ECO:0000313" key="11">
    <source>
        <dbReference type="EMBL" id="MCR6097072.1"/>
    </source>
</evidence>
<keyword evidence="9" id="KW-0378">Hydrolase</keyword>
<dbReference type="EMBL" id="JABXYM010000001">
    <property type="protein sequence ID" value="MCR6097072.1"/>
    <property type="molecule type" value="Genomic_DNA"/>
</dbReference>
<evidence type="ECO:0000256" key="2">
    <source>
        <dbReference type="ARBA" id="ARBA00004948"/>
    </source>
</evidence>
<comment type="caution">
    <text evidence="11">The sequence shown here is derived from an EMBL/GenBank/DDBJ whole genome shotgun (WGS) entry which is preliminary data.</text>
</comment>